<dbReference type="InterPro" id="IPR018510">
    <property type="entry name" value="DAP_epimerase_AS"/>
</dbReference>
<comment type="subunit">
    <text evidence="8">Homodimer.</text>
</comment>
<feature type="binding site" evidence="8">
    <location>
        <position position="173"/>
    </location>
    <ligand>
        <name>substrate</name>
    </ligand>
</feature>
<comment type="caution">
    <text evidence="10">The sequence shown here is derived from an EMBL/GenBank/DDBJ whole genome shotgun (WGS) entry which is preliminary data.</text>
</comment>
<gene>
    <name evidence="8 10" type="primary">dapF</name>
    <name evidence="10" type="ORF">ACFQ0E_05825</name>
</gene>
<evidence type="ECO:0000256" key="2">
    <source>
        <dbReference type="ARBA" id="ARBA00010219"/>
    </source>
</evidence>
<sequence>MSHAPLALMRFSKMHGAGNDFVVIDLRAPDSLAPDAALCRALADRHTGVGCDQILTIEPPRAATSAASYRIWNADGSLAGQCGNGARCVAAWVLRDSAQRDPERCLAARFDLDSPAGTHAVDVIDLHHYRLDMGRPAFAPERIPLHGFDAPRDAYEVQIDGRGIVFGAVSMGNPHAVIEVDDVDAAPVASLGPALQRHAAFPDSVNVGFAQVVARDRVRLRVYERGVGETLACGSGACAAAAVLMRRGRVDREVSIELPGGTLRIAWPDDAASIAMTGPAVFVFEGEWRA</sequence>
<dbReference type="EC" id="5.1.1.7" evidence="3 8"/>
<keyword evidence="11" id="KW-1185">Reference proteome</keyword>
<comment type="subcellular location">
    <subcellularLocation>
        <location evidence="8">Cytoplasm</location>
    </subcellularLocation>
</comment>
<feature type="binding site" evidence="8">
    <location>
        <begin position="224"/>
        <end position="225"/>
    </location>
    <ligand>
        <name>substrate</name>
    </ligand>
</feature>
<comment type="function">
    <text evidence="8">Catalyzes the stereoinversion of LL-2,6-diaminopimelate (L,L-DAP) to meso-diaminopimelate (meso-DAP), a precursor of L-lysine and an essential component of the bacterial peptidoglycan.</text>
</comment>
<feature type="site" description="Could be important to modulate the pK values of the two catalytic cysteine residues" evidence="8">
    <location>
        <position position="224"/>
    </location>
</feature>
<organism evidence="10 11">
    <name type="scientific">Lysobacter brunescens</name>
    <dbReference type="NCBI Taxonomy" id="262323"/>
    <lineage>
        <taxon>Bacteria</taxon>
        <taxon>Pseudomonadati</taxon>
        <taxon>Pseudomonadota</taxon>
        <taxon>Gammaproteobacteria</taxon>
        <taxon>Lysobacterales</taxon>
        <taxon>Lysobacteraceae</taxon>
        <taxon>Lysobacter</taxon>
    </lineage>
</organism>
<feature type="binding site" evidence="8">
    <location>
        <begin position="234"/>
        <end position="235"/>
    </location>
    <ligand>
        <name>substrate</name>
    </ligand>
</feature>
<feature type="binding site" evidence="8">
    <location>
        <begin position="83"/>
        <end position="84"/>
    </location>
    <ligand>
        <name>substrate</name>
    </ligand>
</feature>
<evidence type="ECO:0000313" key="10">
    <source>
        <dbReference type="EMBL" id="MFD0725116.1"/>
    </source>
</evidence>
<evidence type="ECO:0000313" key="11">
    <source>
        <dbReference type="Proteomes" id="UP001597110"/>
    </source>
</evidence>
<keyword evidence="5 8" id="KW-0457">Lysine biosynthesis</keyword>
<proteinExistence type="inferred from homology"/>
<accession>A0ABW2YB22</accession>
<evidence type="ECO:0000256" key="7">
    <source>
        <dbReference type="ARBA" id="ARBA00051712"/>
    </source>
</evidence>
<dbReference type="NCBIfam" id="TIGR00652">
    <property type="entry name" value="DapF"/>
    <property type="match status" value="1"/>
</dbReference>
<dbReference type="Pfam" id="PF01678">
    <property type="entry name" value="DAP_epimerase"/>
    <property type="match status" value="2"/>
</dbReference>
<dbReference type="InterPro" id="IPR001653">
    <property type="entry name" value="DAP_epimerase_DapF"/>
</dbReference>
<feature type="active site" evidence="9">
    <location>
        <position position="82"/>
    </location>
</feature>
<dbReference type="SUPFAM" id="SSF54506">
    <property type="entry name" value="Diaminopimelate epimerase-like"/>
    <property type="match status" value="2"/>
</dbReference>
<dbReference type="PROSITE" id="PS01326">
    <property type="entry name" value="DAP_EPIMERASE"/>
    <property type="match status" value="1"/>
</dbReference>
<feature type="binding site" evidence="8">
    <location>
        <position position="206"/>
    </location>
    <ligand>
        <name>substrate</name>
    </ligand>
</feature>
<feature type="site" description="Important for dimerization" evidence="8">
    <location>
        <position position="284"/>
    </location>
</feature>
<feature type="binding site" evidence="8">
    <location>
        <position position="53"/>
    </location>
    <ligand>
        <name>substrate</name>
    </ligand>
</feature>
<protein>
    <recommendedName>
        <fullName evidence="3 8">Diaminopimelate epimerase</fullName>
        <shortName evidence="8">DAP epimerase</shortName>
        <ecNumber evidence="3 8">5.1.1.7</ecNumber>
    </recommendedName>
    <alternativeName>
        <fullName evidence="8">PLP-independent amino acid racemase</fullName>
    </alternativeName>
</protein>
<feature type="active site" description="Proton donor" evidence="8">
    <location>
        <position position="82"/>
    </location>
</feature>
<feature type="active site" description="Proton acceptor" evidence="8">
    <location>
        <position position="233"/>
    </location>
</feature>
<evidence type="ECO:0000256" key="4">
    <source>
        <dbReference type="ARBA" id="ARBA00022605"/>
    </source>
</evidence>
<feature type="site" description="Could be important to modulate the pK values of the two catalytic cysteine residues" evidence="8">
    <location>
        <position position="175"/>
    </location>
</feature>
<dbReference type="Proteomes" id="UP001597110">
    <property type="component" value="Unassembled WGS sequence"/>
</dbReference>
<dbReference type="RefSeq" id="WP_386822733.1">
    <property type="nucleotide sequence ID" value="NZ_JBHTIF010000001.1"/>
</dbReference>
<dbReference type="HAMAP" id="MF_00197">
    <property type="entry name" value="DAP_epimerase"/>
    <property type="match status" value="1"/>
</dbReference>
<dbReference type="EMBL" id="JBHTIF010000001">
    <property type="protein sequence ID" value="MFD0725116.1"/>
    <property type="molecule type" value="Genomic_DNA"/>
</dbReference>
<name>A0ABW2YB22_9GAMM</name>
<evidence type="ECO:0000256" key="6">
    <source>
        <dbReference type="ARBA" id="ARBA00023235"/>
    </source>
</evidence>
<dbReference type="PANTHER" id="PTHR31689:SF0">
    <property type="entry name" value="DIAMINOPIMELATE EPIMERASE"/>
    <property type="match status" value="1"/>
</dbReference>
<evidence type="ECO:0000256" key="9">
    <source>
        <dbReference type="PROSITE-ProRule" id="PRU10125"/>
    </source>
</evidence>
<dbReference type="Gene3D" id="3.10.310.10">
    <property type="entry name" value="Diaminopimelate Epimerase, Chain A, domain 1"/>
    <property type="match status" value="2"/>
</dbReference>
<evidence type="ECO:0000256" key="1">
    <source>
        <dbReference type="ARBA" id="ARBA00005196"/>
    </source>
</evidence>
<dbReference type="GO" id="GO:0008837">
    <property type="term" value="F:diaminopimelate epimerase activity"/>
    <property type="evidence" value="ECO:0007669"/>
    <property type="project" value="UniProtKB-EC"/>
</dbReference>
<evidence type="ECO:0000256" key="5">
    <source>
        <dbReference type="ARBA" id="ARBA00023154"/>
    </source>
</evidence>
<keyword evidence="6 8" id="KW-0413">Isomerase</keyword>
<feature type="binding site" evidence="8">
    <location>
        <position position="19"/>
    </location>
    <ligand>
        <name>substrate</name>
    </ligand>
</feature>
<reference evidence="11" key="1">
    <citation type="journal article" date="2019" name="Int. J. Syst. Evol. Microbiol.">
        <title>The Global Catalogue of Microorganisms (GCM) 10K type strain sequencing project: providing services to taxonomists for standard genome sequencing and annotation.</title>
        <authorList>
            <consortium name="The Broad Institute Genomics Platform"/>
            <consortium name="The Broad Institute Genome Sequencing Center for Infectious Disease"/>
            <person name="Wu L."/>
            <person name="Ma J."/>
        </authorList>
    </citation>
    <scope>NUCLEOTIDE SEQUENCE [LARGE SCALE GENOMIC DNA]</scope>
    <source>
        <strain evidence="11">CCUG 55585</strain>
    </source>
</reference>
<dbReference type="PANTHER" id="PTHR31689">
    <property type="entry name" value="DIAMINOPIMELATE EPIMERASE, CHLOROPLASTIC"/>
    <property type="match status" value="1"/>
</dbReference>
<comment type="pathway">
    <text evidence="1 8">Amino-acid biosynthesis; L-lysine biosynthesis via DAP pathway; DL-2,6-diaminopimelate from LL-2,6-diaminopimelate: step 1/1.</text>
</comment>
<comment type="similarity">
    <text evidence="2 8">Belongs to the diaminopimelate epimerase family.</text>
</comment>
<feature type="binding site" evidence="8">
    <location>
        <position position="73"/>
    </location>
    <ligand>
        <name>substrate</name>
    </ligand>
</feature>
<keyword evidence="8" id="KW-0963">Cytoplasm</keyword>
<evidence type="ECO:0000256" key="3">
    <source>
        <dbReference type="ARBA" id="ARBA00013080"/>
    </source>
</evidence>
<evidence type="ECO:0000256" key="8">
    <source>
        <dbReference type="HAMAP-Rule" id="MF_00197"/>
    </source>
</evidence>
<comment type="catalytic activity">
    <reaction evidence="7 8">
        <text>(2S,6S)-2,6-diaminopimelate = meso-2,6-diaminopimelate</text>
        <dbReference type="Rhea" id="RHEA:15393"/>
        <dbReference type="ChEBI" id="CHEBI:57609"/>
        <dbReference type="ChEBI" id="CHEBI:57791"/>
        <dbReference type="EC" id="5.1.1.7"/>
    </reaction>
</comment>
<keyword evidence="4 8" id="KW-0028">Amino-acid biosynthesis</keyword>